<dbReference type="EC" id="3.6.3.-" evidence="3"/>
<proteinExistence type="predicted"/>
<evidence type="ECO:0000313" key="3">
    <source>
        <dbReference type="EMBL" id="MPN50941.1"/>
    </source>
</evidence>
<keyword evidence="3" id="KW-0378">Hydrolase</keyword>
<evidence type="ECO:0000256" key="2">
    <source>
        <dbReference type="ARBA" id="ARBA00022967"/>
    </source>
</evidence>
<dbReference type="AlphaFoldDB" id="A0A645II23"/>
<dbReference type="GO" id="GO:0005524">
    <property type="term" value="F:ATP binding"/>
    <property type="evidence" value="ECO:0007669"/>
    <property type="project" value="UniProtKB-KW"/>
</dbReference>
<keyword evidence="3" id="KW-0067">ATP-binding</keyword>
<name>A0A645II23_9ZZZZ</name>
<gene>
    <name evidence="3" type="primary">hmuV_7</name>
    <name evidence="3" type="ORF">SDC9_198581</name>
</gene>
<dbReference type="SUPFAM" id="SSF52540">
    <property type="entry name" value="P-loop containing nucleoside triphosphate hydrolases"/>
    <property type="match status" value="1"/>
</dbReference>
<dbReference type="EMBL" id="VSSQ01115557">
    <property type="protein sequence ID" value="MPN50941.1"/>
    <property type="molecule type" value="Genomic_DNA"/>
</dbReference>
<keyword evidence="3" id="KW-0547">Nucleotide-binding</keyword>
<dbReference type="GO" id="GO:0016787">
    <property type="term" value="F:hydrolase activity"/>
    <property type="evidence" value="ECO:0007669"/>
    <property type="project" value="UniProtKB-KW"/>
</dbReference>
<accession>A0A645II23</accession>
<organism evidence="3">
    <name type="scientific">bioreactor metagenome</name>
    <dbReference type="NCBI Taxonomy" id="1076179"/>
    <lineage>
        <taxon>unclassified sequences</taxon>
        <taxon>metagenomes</taxon>
        <taxon>ecological metagenomes</taxon>
    </lineage>
</organism>
<keyword evidence="2" id="KW-1278">Translocase</keyword>
<reference evidence="3" key="1">
    <citation type="submission" date="2019-08" db="EMBL/GenBank/DDBJ databases">
        <authorList>
            <person name="Kucharzyk K."/>
            <person name="Murdoch R.W."/>
            <person name="Higgins S."/>
            <person name="Loffler F."/>
        </authorList>
    </citation>
    <scope>NUCLEOTIDE SEQUENCE</scope>
</reference>
<keyword evidence="1" id="KW-0813">Transport</keyword>
<dbReference type="PANTHER" id="PTHR42794">
    <property type="entry name" value="HEMIN IMPORT ATP-BINDING PROTEIN HMUV"/>
    <property type="match status" value="1"/>
</dbReference>
<sequence>MLLDEPTTFLDLQFQYGLMKHIRDLAHPPSANQSPRAVLIALHDLNMAFQFADRIALLVKGQIIKMGTPQEMLDADLLSEVYKVPLTLVQDANSGRAALLPGK</sequence>
<protein>
    <submittedName>
        <fullName evidence="3">Hemin import ATP-binding protein HmuV</fullName>
        <ecNumber evidence="3">3.6.3.-</ecNumber>
    </submittedName>
</protein>
<dbReference type="InterPro" id="IPR027417">
    <property type="entry name" value="P-loop_NTPase"/>
</dbReference>
<evidence type="ECO:0000256" key="1">
    <source>
        <dbReference type="ARBA" id="ARBA00022448"/>
    </source>
</evidence>
<dbReference type="PANTHER" id="PTHR42794:SF1">
    <property type="entry name" value="HEMIN IMPORT ATP-BINDING PROTEIN HMUV"/>
    <property type="match status" value="1"/>
</dbReference>
<comment type="caution">
    <text evidence="3">The sequence shown here is derived from an EMBL/GenBank/DDBJ whole genome shotgun (WGS) entry which is preliminary data.</text>
</comment>
<dbReference type="Gene3D" id="3.40.50.300">
    <property type="entry name" value="P-loop containing nucleotide triphosphate hydrolases"/>
    <property type="match status" value="1"/>
</dbReference>